<dbReference type="SUPFAM" id="SSF51445">
    <property type="entry name" value="(Trans)glycosidases"/>
    <property type="match status" value="1"/>
</dbReference>
<name>A0A402BFA4_9CHLR</name>
<gene>
    <name evidence="1" type="ORF">KDA_55030</name>
</gene>
<sequence length="337" mass="38180">MKRKGMNYDVGIDFGHGYISRPTFDASVMHREITIIKNDLHCNAVRISGTNISRLMTTAEDALKQGLEVWLSPHLHDKTAQETLEYTVQCAKAAEALRTRWPKLVFIQGCELTWFMQGILKGNNFMERLGNPLSVWWKLKVLKLHNKPLNTFLAKENKAVREVFHGQVTYASAPIEAVDWSLFDFIGLDYYRGAKNRNTYGERLKRHFAHGKPVMITEVGLCAYQGAEDKGGRGFMIVDQANPKQLNGNYIRDESLQACELTNMLAILDDARVSGAFVFTFVAPALPHNEDPLHDLDLASYALVKSYADNKHGDTYPDMSWEPKESFKAVANYFSSH</sequence>
<evidence type="ECO:0000313" key="2">
    <source>
        <dbReference type="Proteomes" id="UP000287171"/>
    </source>
</evidence>
<proteinExistence type="predicted"/>
<evidence type="ECO:0008006" key="3">
    <source>
        <dbReference type="Google" id="ProtNLM"/>
    </source>
</evidence>
<dbReference type="OrthoDB" id="151193at2"/>
<dbReference type="EMBL" id="BIFT01000002">
    <property type="protein sequence ID" value="GCE30019.1"/>
    <property type="molecule type" value="Genomic_DNA"/>
</dbReference>
<accession>A0A402BFA4</accession>
<comment type="caution">
    <text evidence="1">The sequence shown here is derived from an EMBL/GenBank/DDBJ whole genome shotgun (WGS) entry which is preliminary data.</text>
</comment>
<protein>
    <recommendedName>
        <fullName evidence="3">Abortive infection protein</fullName>
    </recommendedName>
</protein>
<dbReference type="AlphaFoldDB" id="A0A402BFA4"/>
<evidence type="ECO:0000313" key="1">
    <source>
        <dbReference type="EMBL" id="GCE30019.1"/>
    </source>
</evidence>
<dbReference type="Proteomes" id="UP000287171">
    <property type="component" value="Unassembled WGS sequence"/>
</dbReference>
<organism evidence="1 2">
    <name type="scientific">Dictyobacter alpinus</name>
    <dbReference type="NCBI Taxonomy" id="2014873"/>
    <lineage>
        <taxon>Bacteria</taxon>
        <taxon>Bacillati</taxon>
        <taxon>Chloroflexota</taxon>
        <taxon>Ktedonobacteria</taxon>
        <taxon>Ktedonobacterales</taxon>
        <taxon>Dictyobacteraceae</taxon>
        <taxon>Dictyobacter</taxon>
    </lineage>
</organism>
<dbReference type="InterPro" id="IPR017853">
    <property type="entry name" value="GH"/>
</dbReference>
<dbReference type="Gene3D" id="3.20.20.80">
    <property type="entry name" value="Glycosidases"/>
    <property type="match status" value="1"/>
</dbReference>
<reference evidence="2" key="1">
    <citation type="submission" date="2018-12" db="EMBL/GenBank/DDBJ databases">
        <title>Tengunoibacter tsumagoiensis gen. nov., sp. nov., Dictyobacter kobayashii sp. nov., D. alpinus sp. nov., and D. joshuensis sp. nov. and description of Dictyobacteraceae fam. nov. within the order Ktedonobacterales isolated from Tengu-no-mugimeshi.</title>
        <authorList>
            <person name="Wang C.M."/>
            <person name="Zheng Y."/>
            <person name="Sakai Y."/>
            <person name="Toyoda A."/>
            <person name="Minakuchi Y."/>
            <person name="Abe K."/>
            <person name="Yokota A."/>
            <person name="Yabe S."/>
        </authorList>
    </citation>
    <scope>NUCLEOTIDE SEQUENCE [LARGE SCALE GENOMIC DNA]</scope>
    <source>
        <strain evidence="2">Uno16</strain>
    </source>
</reference>
<keyword evidence="2" id="KW-1185">Reference proteome</keyword>